<feature type="domain" description="HNH nuclease" evidence="1">
    <location>
        <begin position="357"/>
        <end position="415"/>
    </location>
</feature>
<gene>
    <name evidence="2" type="ORF">DJ010_14715</name>
</gene>
<dbReference type="Proteomes" id="UP000245507">
    <property type="component" value="Unassembled WGS sequence"/>
</dbReference>
<dbReference type="SMART" id="SM00507">
    <property type="entry name" value="HNHc"/>
    <property type="match status" value="1"/>
</dbReference>
<organism evidence="2 3">
    <name type="scientific">Nocardioides silvaticus</name>
    <dbReference type="NCBI Taxonomy" id="2201891"/>
    <lineage>
        <taxon>Bacteria</taxon>
        <taxon>Bacillati</taxon>
        <taxon>Actinomycetota</taxon>
        <taxon>Actinomycetes</taxon>
        <taxon>Propionibacteriales</taxon>
        <taxon>Nocardioidaceae</taxon>
        <taxon>Nocardioides</taxon>
    </lineage>
</organism>
<dbReference type="RefSeq" id="WP_109695031.1">
    <property type="nucleotide sequence ID" value="NZ_QGDD01000006.1"/>
</dbReference>
<dbReference type="OrthoDB" id="3541361at2"/>
<evidence type="ECO:0000313" key="2">
    <source>
        <dbReference type="EMBL" id="PWN02349.1"/>
    </source>
</evidence>
<accession>A0A316TGM0</accession>
<proteinExistence type="predicted"/>
<protein>
    <submittedName>
        <fullName evidence="2">DUF222 domain-containing protein</fullName>
    </submittedName>
</protein>
<dbReference type="InterPro" id="IPR003615">
    <property type="entry name" value="HNH_nuc"/>
</dbReference>
<evidence type="ECO:0000313" key="3">
    <source>
        <dbReference type="Proteomes" id="UP000245507"/>
    </source>
</evidence>
<sequence>MDLGTAPLFDLPAPLGVEAVEPVAPAAEPVPLTRSQELLAEIRDHRAVVAEREIATVRTIAEWALEHVVDDEADAATLTERGLDTGLPLAGPGAPLISDFAVMELNALLGRSLDSGRNYVGQVVELSHRLPQLWQRTLDGQVPVWKALRIADLTRSLCEDAAAYVDRQLAISAQGCTWPQVDRLVEEALVRYDPDAAEERRRQAQEHRHVNTGLNAVGFNGTANVSATLDAADALDLENAIARRAKLLGQLGDEDNLDVCRSKALGEIAREDLTLDLHVVDPESGEITRTVPGRKTELVLHLNPDEMTVGRFGNTKTPISPEQVKTWLGLSGTAVLVRPVVDLAGHQPVDSYETPDRLRRQVTERDHHCAFPHCTVSTGSTIRPGRCDLDHVEPHADGGTTCPCNLAPLCRGHHRMKTANRATYRMLHPGTYTWTLDSGTYLVDPTGTHPLTDTSPPDH</sequence>
<keyword evidence="3" id="KW-1185">Reference proteome</keyword>
<dbReference type="EMBL" id="QGDD01000006">
    <property type="protein sequence ID" value="PWN02349.1"/>
    <property type="molecule type" value="Genomic_DNA"/>
</dbReference>
<reference evidence="2 3" key="1">
    <citation type="submission" date="2018-05" db="EMBL/GenBank/DDBJ databases">
        <title>Nocardioides silvaticus genome.</title>
        <authorList>
            <person name="Li C."/>
            <person name="Wang G."/>
        </authorList>
    </citation>
    <scope>NUCLEOTIDE SEQUENCE [LARGE SCALE GENOMIC DNA]</scope>
    <source>
        <strain evidence="2 3">CCTCC AB 2018079</strain>
    </source>
</reference>
<comment type="caution">
    <text evidence="2">The sequence shown here is derived from an EMBL/GenBank/DDBJ whole genome shotgun (WGS) entry which is preliminary data.</text>
</comment>
<evidence type="ECO:0000259" key="1">
    <source>
        <dbReference type="SMART" id="SM00507"/>
    </source>
</evidence>
<dbReference type="AlphaFoldDB" id="A0A316TGM0"/>
<dbReference type="Gene3D" id="1.10.30.50">
    <property type="match status" value="1"/>
</dbReference>
<name>A0A316TGM0_9ACTN</name>
<dbReference type="CDD" id="cd00085">
    <property type="entry name" value="HNHc"/>
    <property type="match status" value="1"/>
</dbReference>